<dbReference type="AlphaFoldDB" id="A0A7R9CE12"/>
<organism evidence="3">
    <name type="scientific">Timema cristinae</name>
    <name type="common">Walking stick</name>
    <dbReference type="NCBI Taxonomy" id="61476"/>
    <lineage>
        <taxon>Eukaryota</taxon>
        <taxon>Metazoa</taxon>
        <taxon>Ecdysozoa</taxon>
        <taxon>Arthropoda</taxon>
        <taxon>Hexapoda</taxon>
        <taxon>Insecta</taxon>
        <taxon>Pterygota</taxon>
        <taxon>Neoptera</taxon>
        <taxon>Polyneoptera</taxon>
        <taxon>Phasmatodea</taxon>
        <taxon>Timematodea</taxon>
        <taxon>Timematoidea</taxon>
        <taxon>Timematidae</taxon>
        <taxon>Timema</taxon>
    </lineage>
</organism>
<evidence type="ECO:0000256" key="1">
    <source>
        <dbReference type="SAM" id="MobiDB-lite"/>
    </source>
</evidence>
<dbReference type="EMBL" id="OC317104">
    <property type="protein sequence ID" value="CAD7394962.1"/>
    <property type="molecule type" value="Genomic_DNA"/>
</dbReference>
<accession>A0A7R9CE12</accession>
<keyword evidence="2" id="KW-0472">Membrane</keyword>
<feature type="transmembrane region" description="Helical" evidence="2">
    <location>
        <begin position="434"/>
        <end position="457"/>
    </location>
</feature>
<feature type="region of interest" description="Disordered" evidence="1">
    <location>
        <begin position="308"/>
        <end position="327"/>
    </location>
</feature>
<proteinExistence type="predicted"/>
<keyword evidence="2" id="KW-1133">Transmembrane helix</keyword>
<sequence length="517" mass="56639">MRKIPDFSISLLDPARGVVVSAPDLRTLCSIPRGYLGYSSIKENYPNGHQGLVDSCVVKGVKITIYWDALDKWIQALILSRFAAMSPRTGAGTWATVLKTLIFTNGCLSNTVVQGIVCRLQLAIFVACDITNNRILALFPLNMPPSINVLWNQAEPPGQNELIASELNNLCRRIRRDGCLGWRDQSIRRSRVYCTRQQAAPTGVPYNSKYSVRESDSPWEVYQELNPVPLPGGYVFVCDEVMSPHVGACMCDVALSPRRLDVVLLYLPGDSQDYFLVSVTKRNNGHCYTLQRIGKVELEEVNPHLRGGRVENHLGKTTPSSPDRDSNLDLPVLSSRAQHDKLFSQLRHRGGLPSCNKVRVACISLPSCNKVCVACTSLSSSCNKVCVACTSLPSSYNKVCVACISLPSSCNKVCVACISLPSSCNKGYGGRDSLILPVILGGATLILLMSACACYAIRRRRQKAIRRQTIGLGNGIFEHDICVGILLKLGNEIIADHKGKVSLKTPINSSWSKISKN</sequence>
<protein>
    <submittedName>
        <fullName evidence="3">Uncharacterized protein</fullName>
    </submittedName>
</protein>
<reference evidence="3" key="1">
    <citation type="submission" date="2020-11" db="EMBL/GenBank/DDBJ databases">
        <authorList>
            <person name="Tran Van P."/>
        </authorList>
    </citation>
    <scope>NUCLEOTIDE SEQUENCE</scope>
</reference>
<keyword evidence="2" id="KW-0812">Transmembrane</keyword>
<name>A0A7R9CE12_TIMCR</name>
<evidence type="ECO:0000256" key="2">
    <source>
        <dbReference type="SAM" id="Phobius"/>
    </source>
</evidence>
<evidence type="ECO:0000313" key="3">
    <source>
        <dbReference type="EMBL" id="CAD7394962.1"/>
    </source>
</evidence>
<gene>
    <name evidence="3" type="ORF">TCEB3V08_LOCUS2858</name>
</gene>